<dbReference type="Gene3D" id="3.30.565.10">
    <property type="entry name" value="Histidine kinase-like ATPase, C-terminal domain"/>
    <property type="match status" value="1"/>
</dbReference>
<feature type="domain" description="HAMP" evidence="8">
    <location>
        <begin position="326"/>
        <end position="378"/>
    </location>
</feature>
<evidence type="ECO:0000256" key="5">
    <source>
        <dbReference type="ARBA" id="ARBA00022777"/>
    </source>
</evidence>
<dbReference type="SUPFAM" id="SSF158472">
    <property type="entry name" value="HAMP domain-like"/>
    <property type="match status" value="1"/>
</dbReference>
<keyword evidence="2" id="KW-1003">Cell membrane</keyword>
<dbReference type="Pfam" id="PF06580">
    <property type="entry name" value="His_kinase"/>
    <property type="match status" value="1"/>
</dbReference>
<evidence type="ECO:0000259" key="8">
    <source>
        <dbReference type="PROSITE" id="PS50885"/>
    </source>
</evidence>
<sequence>MPIHHRIKHTANSSKVQPARINLRSKMFMTLAIIATVPLLLGVITIYIAYINSAEQSARAYSHQIMEQMNIHLNRSIYDYAKLTTVALYDTNVMEILRNHSGPYQSSIYTSAAEKSKMNLFISSLSFEKPEIVGIRILAMDGSIFGSADEKQSDHWLYEEHPWLKRVVAEDGEFVIIPPYEINYYSIRKARVFSVARLLREPYTLRPLAVATIDINSSLIFGNLESVTFSKNSKLLITNHNGDIFYPNKAVDFTLPADLRDNGLIDLQGETYLSVLRESSDETLNIIGLIPVSDLRKNAQVLFEYTLLISVIALLIAYLLAYFGARNLIKPIKHLQFKMKKIQIGLFGERIEIRSKDEIGDLMNGFNSMVTEIERLIKENLEIGLREREAELSALQSQMNPHFLYNTLENINMMALEQSHFEISGVVSSLGKLIRYTVNNKVMFVPLNEELRFLEAYMKICATRIGAGLIWRMHVDPILKTSIIPKLIIQPLVENAVQHGIRQQPGCIDLNIYQEDGTLYIAVSDDGVGMSAEKKLELIQRIGLPANPQQGKKESFGGPIKGNALWNVNQRIKLLYGPQFGLFIDQDSDIGSRFMIQLPVRLEEIE</sequence>
<dbReference type="Pfam" id="PF00672">
    <property type="entry name" value="HAMP"/>
    <property type="match status" value="1"/>
</dbReference>
<dbReference type="InterPro" id="IPR036890">
    <property type="entry name" value="HATPase_C_sf"/>
</dbReference>
<dbReference type="PANTHER" id="PTHR34220">
    <property type="entry name" value="SENSOR HISTIDINE KINASE YPDA"/>
    <property type="match status" value="1"/>
</dbReference>
<evidence type="ECO:0000256" key="3">
    <source>
        <dbReference type="ARBA" id="ARBA00022553"/>
    </source>
</evidence>
<dbReference type="Pfam" id="PF02518">
    <property type="entry name" value="HATPase_c"/>
    <property type="match status" value="1"/>
</dbReference>
<keyword evidence="3" id="KW-0597">Phosphoprotein</keyword>
<dbReference type="PANTHER" id="PTHR34220:SF7">
    <property type="entry name" value="SENSOR HISTIDINE KINASE YPDA"/>
    <property type="match status" value="1"/>
</dbReference>
<dbReference type="EMBL" id="SIRE01000019">
    <property type="protein sequence ID" value="TBL74575.1"/>
    <property type="molecule type" value="Genomic_DNA"/>
</dbReference>
<protein>
    <submittedName>
        <fullName evidence="9">Sensor histidine kinase</fullName>
    </submittedName>
</protein>
<dbReference type="InterPro" id="IPR003594">
    <property type="entry name" value="HATPase_dom"/>
</dbReference>
<dbReference type="PROSITE" id="PS50885">
    <property type="entry name" value="HAMP"/>
    <property type="match status" value="1"/>
</dbReference>
<feature type="transmembrane region" description="Helical" evidence="7">
    <location>
        <begin position="28"/>
        <end position="50"/>
    </location>
</feature>
<organism evidence="9 10">
    <name type="scientific">Paenibacillus thalictri</name>
    <dbReference type="NCBI Taxonomy" id="2527873"/>
    <lineage>
        <taxon>Bacteria</taxon>
        <taxon>Bacillati</taxon>
        <taxon>Bacillota</taxon>
        <taxon>Bacilli</taxon>
        <taxon>Bacillales</taxon>
        <taxon>Paenibacillaceae</taxon>
        <taxon>Paenibacillus</taxon>
    </lineage>
</organism>
<accession>A0A4Q9DLG2</accession>
<gene>
    <name evidence="9" type="ORF">EYB31_24950</name>
</gene>
<dbReference type="SMART" id="SM00304">
    <property type="entry name" value="HAMP"/>
    <property type="match status" value="1"/>
</dbReference>
<evidence type="ECO:0000256" key="7">
    <source>
        <dbReference type="SAM" id="Phobius"/>
    </source>
</evidence>
<evidence type="ECO:0000256" key="6">
    <source>
        <dbReference type="ARBA" id="ARBA00023136"/>
    </source>
</evidence>
<dbReference type="InterPro" id="IPR010559">
    <property type="entry name" value="Sig_transdc_His_kin_internal"/>
</dbReference>
<evidence type="ECO:0000313" key="9">
    <source>
        <dbReference type="EMBL" id="TBL74575.1"/>
    </source>
</evidence>
<evidence type="ECO:0000256" key="1">
    <source>
        <dbReference type="ARBA" id="ARBA00004651"/>
    </source>
</evidence>
<reference evidence="9 10" key="1">
    <citation type="submission" date="2019-02" db="EMBL/GenBank/DDBJ databases">
        <title>Paenibacillus sp. nov., isolated from surface-sterilized tissue of Thalictrum simplex L.</title>
        <authorList>
            <person name="Tuo L."/>
        </authorList>
    </citation>
    <scope>NUCLEOTIDE SEQUENCE [LARGE SCALE GENOMIC DNA]</scope>
    <source>
        <strain evidence="9 10">N2SHLJ1</strain>
    </source>
</reference>
<evidence type="ECO:0000256" key="4">
    <source>
        <dbReference type="ARBA" id="ARBA00022679"/>
    </source>
</evidence>
<feature type="transmembrane region" description="Helical" evidence="7">
    <location>
        <begin position="305"/>
        <end position="325"/>
    </location>
</feature>
<comment type="subcellular location">
    <subcellularLocation>
        <location evidence="1">Cell membrane</location>
        <topology evidence="1">Multi-pass membrane protein</topology>
    </subcellularLocation>
</comment>
<dbReference type="SUPFAM" id="SSF55874">
    <property type="entry name" value="ATPase domain of HSP90 chaperone/DNA topoisomerase II/histidine kinase"/>
    <property type="match status" value="1"/>
</dbReference>
<dbReference type="CDD" id="cd06225">
    <property type="entry name" value="HAMP"/>
    <property type="match status" value="1"/>
</dbReference>
<proteinExistence type="predicted"/>
<name>A0A4Q9DLG2_9BACL</name>
<dbReference type="GO" id="GO:0005886">
    <property type="term" value="C:plasma membrane"/>
    <property type="evidence" value="ECO:0007669"/>
    <property type="project" value="UniProtKB-SubCell"/>
</dbReference>
<dbReference type="OrthoDB" id="9776552at2"/>
<dbReference type="Gene3D" id="6.10.340.10">
    <property type="match status" value="1"/>
</dbReference>
<dbReference type="InterPro" id="IPR050640">
    <property type="entry name" value="Bact_2-comp_sensor_kinase"/>
</dbReference>
<evidence type="ECO:0000313" key="10">
    <source>
        <dbReference type="Proteomes" id="UP000293142"/>
    </source>
</evidence>
<keyword evidence="7" id="KW-1133">Transmembrane helix</keyword>
<keyword evidence="7" id="KW-0812">Transmembrane</keyword>
<dbReference type="InterPro" id="IPR003660">
    <property type="entry name" value="HAMP_dom"/>
</dbReference>
<dbReference type="Proteomes" id="UP000293142">
    <property type="component" value="Unassembled WGS sequence"/>
</dbReference>
<keyword evidence="6 7" id="KW-0472">Membrane</keyword>
<keyword evidence="10" id="KW-1185">Reference proteome</keyword>
<dbReference type="AlphaFoldDB" id="A0A4Q9DLG2"/>
<keyword evidence="4" id="KW-0808">Transferase</keyword>
<evidence type="ECO:0000256" key="2">
    <source>
        <dbReference type="ARBA" id="ARBA00022475"/>
    </source>
</evidence>
<keyword evidence="5 9" id="KW-0418">Kinase</keyword>
<comment type="caution">
    <text evidence="9">The sequence shown here is derived from an EMBL/GenBank/DDBJ whole genome shotgun (WGS) entry which is preliminary data.</text>
</comment>
<dbReference type="GO" id="GO:0000155">
    <property type="term" value="F:phosphorelay sensor kinase activity"/>
    <property type="evidence" value="ECO:0007669"/>
    <property type="project" value="InterPro"/>
</dbReference>